<feature type="chain" id="PRO_5045534329" evidence="1">
    <location>
        <begin position="19"/>
        <end position="138"/>
    </location>
</feature>
<keyword evidence="1" id="KW-0732">Signal</keyword>
<evidence type="ECO:0000313" key="3">
    <source>
        <dbReference type="Proteomes" id="UP001595710"/>
    </source>
</evidence>
<dbReference type="EMBL" id="JBHRYN010000027">
    <property type="protein sequence ID" value="MFC3702835.1"/>
    <property type="molecule type" value="Genomic_DNA"/>
</dbReference>
<protein>
    <submittedName>
        <fullName evidence="2">Uncharacterized protein</fullName>
    </submittedName>
</protein>
<comment type="caution">
    <text evidence="2">The sequence shown here is derived from an EMBL/GenBank/DDBJ whole genome shotgun (WGS) entry which is preliminary data.</text>
</comment>
<accession>A0ABV7WY88</accession>
<feature type="signal peptide" evidence="1">
    <location>
        <begin position="1"/>
        <end position="18"/>
    </location>
</feature>
<sequence>MRFPLLSLLFLLAGFVKAESEVTYQHTGAINTSVNATSQEGFDCANAAGKYYLLSKLPVFFSTEFGNAGLLTHEHIGQYKLALVVDKRAVITGYQLAANTDEDSLLVQTILNLGQLPALSSSNSCIAGKPFIFEFTIE</sequence>
<dbReference type="RefSeq" id="WP_377363371.1">
    <property type="nucleotide sequence ID" value="NZ_JBHRYN010000027.1"/>
</dbReference>
<name>A0ABV7WY88_9GAMM</name>
<dbReference type="Proteomes" id="UP001595710">
    <property type="component" value="Unassembled WGS sequence"/>
</dbReference>
<gene>
    <name evidence="2" type="ORF">ACFOND_14440</name>
</gene>
<organism evidence="2 3">
    <name type="scientific">Reinekea marina</name>
    <dbReference type="NCBI Taxonomy" id="1310421"/>
    <lineage>
        <taxon>Bacteria</taxon>
        <taxon>Pseudomonadati</taxon>
        <taxon>Pseudomonadota</taxon>
        <taxon>Gammaproteobacteria</taxon>
        <taxon>Oceanospirillales</taxon>
        <taxon>Saccharospirillaceae</taxon>
        <taxon>Reinekea</taxon>
    </lineage>
</organism>
<evidence type="ECO:0000313" key="2">
    <source>
        <dbReference type="EMBL" id="MFC3702835.1"/>
    </source>
</evidence>
<reference evidence="3" key="1">
    <citation type="journal article" date="2019" name="Int. J. Syst. Evol. Microbiol.">
        <title>The Global Catalogue of Microorganisms (GCM) 10K type strain sequencing project: providing services to taxonomists for standard genome sequencing and annotation.</title>
        <authorList>
            <consortium name="The Broad Institute Genomics Platform"/>
            <consortium name="The Broad Institute Genome Sequencing Center for Infectious Disease"/>
            <person name="Wu L."/>
            <person name="Ma J."/>
        </authorList>
    </citation>
    <scope>NUCLEOTIDE SEQUENCE [LARGE SCALE GENOMIC DNA]</scope>
    <source>
        <strain evidence="3">CECT 8288</strain>
    </source>
</reference>
<proteinExistence type="predicted"/>
<keyword evidence="3" id="KW-1185">Reference proteome</keyword>
<evidence type="ECO:0000256" key="1">
    <source>
        <dbReference type="SAM" id="SignalP"/>
    </source>
</evidence>